<reference evidence="2" key="1">
    <citation type="journal article" date="2019" name="Int. J. Syst. Evol. Microbiol.">
        <title>The Global Catalogue of Microorganisms (GCM) 10K type strain sequencing project: providing services to taxonomists for standard genome sequencing and annotation.</title>
        <authorList>
            <consortium name="The Broad Institute Genomics Platform"/>
            <consortium name="The Broad Institute Genome Sequencing Center for Infectious Disease"/>
            <person name="Wu L."/>
            <person name="Ma J."/>
        </authorList>
    </citation>
    <scope>NUCLEOTIDE SEQUENCE [LARGE SCALE GENOMIC DNA]</scope>
    <source>
        <strain evidence="2">JCM 18127</strain>
    </source>
</reference>
<dbReference type="EMBL" id="BAABIM010000005">
    <property type="protein sequence ID" value="GAA4698184.1"/>
    <property type="molecule type" value="Genomic_DNA"/>
</dbReference>
<sequence length="112" mass="13103">MARARRRNIATGMDKIVTDLVTRCEDPLRDLDAYDRLEEIDLDRVPGWLEDVRVAERSLQRFRQQLEALVGERRCGWCDEPIYGRPDRAFCSTRCRVANHRANKKQREAADA</sequence>
<dbReference type="RefSeq" id="WP_345271754.1">
    <property type="nucleotide sequence ID" value="NZ_BAABIM010000005.1"/>
</dbReference>
<accession>A0ABP8WZI6</accession>
<comment type="caution">
    <text evidence="1">The sequence shown here is derived from an EMBL/GenBank/DDBJ whole genome shotgun (WGS) entry which is preliminary data.</text>
</comment>
<keyword evidence="2" id="KW-1185">Reference proteome</keyword>
<evidence type="ECO:0000313" key="2">
    <source>
        <dbReference type="Proteomes" id="UP001500621"/>
    </source>
</evidence>
<gene>
    <name evidence="1" type="ORF">GCM10023226_40880</name>
</gene>
<organism evidence="1 2">
    <name type="scientific">Nocardioides nanhaiensis</name>
    <dbReference type="NCBI Taxonomy" id="1476871"/>
    <lineage>
        <taxon>Bacteria</taxon>
        <taxon>Bacillati</taxon>
        <taxon>Actinomycetota</taxon>
        <taxon>Actinomycetes</taxon>
        <taxon>Propionibacteriales</taxon>
        <taxon>Nocardioidaceae</taxon>
        <taxon>Nocardioides</taxon>
    </lineage>
</organism>
<dbReference type="Proteomes" id="UP001500621">
    <property type="component" value="Unassembled WGS sequence"/>
</dbReference>
<evidence type="ECO:0008006" key="3">
    <source>
        <dbReference type="Google" id="ProtNLM"/>
    </source>
</evidence>
<evidence type="ECO:0000313" key="1">
    <source>
        <dbReference type="EMBL" id="GAA4698184.1"/>
    </source>
</evidence>
<protein>
    <recommendedName>
        <fullName evidence="3">CGNR zinc finger domain-containing protein</fullName>
    </recommendedName>
</protein>
<name>A0ABP8WZI6_9ACTN</name>
<proteinExistence type="predicted"/>